<evidence type="ECO:0000313" key="4">
    <source>
        <dbReference type="Proteomes" id="UP000315145"/>
    </source>
</evidence>
<evidence type="ECO:0000256" key="1">
    <source>
        <dbReference type="SAM" id="Phobius"/>
    </source>
</evidence>
<keyword evidence="4" id="KW-1185">Reference proteome</keyword>
<dbReference type="InterPro" id="IPR021257">
    <property type="entry name" value="DUF2809"/>
</dbReference>
<feature type="transmembrane region" description="Helical" evidence="1">
    <location>
        <begin position="31"/>
        <end position="51"/>
    </location>
</feature>
<sequence>MKLNKTYLLLTILLFTIETLIAIYLKTGFIRHTFGDFLCVILLYCFFKTFIEGHHFKIAVIVLAIAFTVEFLQLTNFLELFNLHNNQLAKLILGSTFQISDLVAYSLGIISVIILEYKVYKLWIT</sequence>
<dbReference type="AlphaFoldDB" id="A0A5M7B755"/>
<keyword evidence="1" id="KW-0472">Membrane</keyword>
<dbReference type="OrthoDB" id="5360192at2"/>
<evidence type="ECO:0000313" key="3">
    <source>
        <dbReference type="EMBL" id="TSJ74544.1"/>
    </source>
</evidence>
<proteinExistence type="predicted"/>
<dbReference type="EMBL" id="VWRS01000007">
    <property type="protein sequence ID" value="KAA5824067.1"/>
    <property type="molecule type" value="Genomic_DNA"/>
</dbReference>
<reference evidence="2 5" key="1">
    <citation type="journal article" date="2015" name="Int. J. Syst. Evol. Microbiol.">
        <title>Algibacter amylolyticus sp. nov., isolated from intertidal sediment.</title>
        <authorList>
            <person name="Zhang D.C."/>
            <person name="Wu J."/>
            <person name="Neuner K."/>
            <person name="Yao J."/>
            <person name="Margesin R."/>
        </authorList>
    </citation>
    <scope>NUCLEOTIDE SEQUENCE [LARGE SCALE GENOMIC DNA]</scope>
    <source>
        <strain evidence="2 5">RU-4-M-4</strain>
    </source>
</reference>
<reference evidence="2" key="3">
    <citation type="submission" date="2019-09" db="EMBL/GenBank/DDBJ databases">
        <authorList>
            <person name="Zhang D.-C."/>
        </authorList>
    </citation>
    <scope>NUCLEOTIDE SEQUENCE</scope>
    <source>
        <strain evidence="2">RU-4-M-4</strain>
    </source>
</reference>
<dbReference type="Proteomes" id="UP000315145">
    <property type="component" value="Unassembled WGS sequence"/>
</dbReference>
<feature type="transmembrane region" description="Helical" evidence="1">
    <location>
        <begin position="102"/>
        <end position="120"/>
    </location>
</feature>
<reference evidence="3 4" key="2">
    <citation type="submission" date="2019-07" db="EMBL/GenBank/DDBJ databases">
        <title>Algibacter marinivivus sp. nov., isolated from the surface of a marine red alga.</title>
        <authorList>
            <person name="Zhong X."/>
            <person name="Xu W."/>
            <person name="Zhang Y."/>
            <person name="Zhang Q."/>
            <person name="Du Z."/>
        </authorList>
    </citation>
    <scope>NUCLEOTIDE SEQUENCE [LARGE SCALE GENOMIC DNA]</scope>
    <source>
        <strain evidence="3 4">RU-4-M-4</strain>
    </source>
</reference>
<dbReference type="Pfam" id="PF10990">
    <property type="entry name" value="DUF2809"/>
    <property type="match status" value="1"/>
</dbReference>
<dbReference type="Proteomes" id="UP000322315">
    <property type="component" value="Unassembled WGS sequence"/>
</dbReference>
<comment type="caution">
    <text evidence="2">The sequence shown here is derived from an EMBL/GenBank/DDBJ whole genome shotgun (WGS) entry which is preliminary data.</text>
</comment>
<name>A0A5M7B755_9FLAO</name>
<dbReference type="EMBL" id="VMBF01000007">
    <property type="protein sequence ID" value="TSJ74544.1"/>
    <property type="molecule type" value="Genomic_DNA"/>
</dbReference>
<evidence type="ECO:0000313" key="5">
    <source>
        <dbReference type="Proteomes" id="UP000322315"/>
    </source>
</evidence>
<dbReference type="RefSeq" id="WP_144116653.1">
    <property type="nucleotide sequence ID" value="NZ_JACHGE010000010.1"/>
</dbReference>
<keyword evidence="1" id="KW-1133">Transmembrane helix</keyword>
<evidence type="ECO:0000313" key="2">
    <source>
        <dbReference type="EMBL" id="KAA5824067.1"/>
    </source>
</evidence>
<feature type="transmembrane region" description="Helical" evidence="1">
    <location>
        <begin position="7"/>
        <end position="25"/>
    </location>
</feature>
<protein>
    <submittedName>
        <fullName evidence="2">DUF2809 domain-containing protein</fullName>
    </submittedName>
</protein>
<keyword evidence="1" id="KW-0812">Transmembrane</keyword>
<feature type="transmembrane region" description="Helical" evidence="1">
    <location>
        <begin position="58"/>
        <end position="82"/>
    </location>
</feature>
<organism evidence="2 5">
    <name type="scientific">Algibacter amylolyticus</name>
    <dbReference type="NCBI Taxonomy" id="1608400"/>
    <lineage>
        <taxon>Bacteria</taxon>
        <taxon>Pseudomonadati</taxon>
        <taxon>Bacteroidota</taxon>
        <taxon>Flavobacteriia</taxon>
        <taxon>Flavobacteriales</taxon>
        <taxon>Flavobacteriaceae</taxon>
        <taxon>Algibacter</taxon>
    </lineage>
</organism>
<accession>A0A5M7B755</accession>
<gene>
    <name evidence="2" type="ORF">F2B50_10640</name>
    <name evidence="3" type="ORF">FPF71_10640</name>
</gene>